<sequence length="198" mass="19527">MQNSPEQQQITAGFNKFCSWYAQVNGRHLIVHALRETAPIAPRILPGVLVVTPTSADVEASTKRLTTTLTRDLTGLSHVQVTHFANGQDPNLAIIVESFATIMSATPPPQAAAPELAPGPAAGPGVGPSGVIDGTALLPGLAAGPAAGPSGAGGGTALLPGPSTLRRNVPGSSGSVASAVPGPSSAGSQATADGPAPL</sequence>
<keyword evidence="3" id="KW-1185">Reference proteome</keyword>
<evidence type="ECO:0000256" key="1">
    <source>
        <dbReference type="SAM" id="MobiDB-lite"/>
    </source>
</evidence>
<feature type="region of interest" description="Disordered" evidence="1">
    <location>
        <begin position="145"/>
        <end position="198"/>
    </location>
</feature>
<protein>
    <submittedName>
        <fullName evidence="2">Uncharacterized protein</fullName>
    </submittedName>
</protein>
<dbReference type="EMBL" id="JAVRRF010000004">
    <property type="protein sequence ID" value="KAK5066274.1"/>
    <property type="molecule type" value="Genomic_DNA"/>
</dbReference>
<comment type="caution">
    <text evidence="2">The sequence shown here is derived from an EMBL/GenBank/DDBJ whole genome shotgun (WGS) entry which is preliminary data.</text>
</comment>
<evidence type="ECO:0000313" key="3">
    <source>
        <dbReference type="Proteomes" id="UP001345691"/>
    </source>
</evidence>
<accession>A0ABR0JKF9</accession>
<organism evidence="2 3">
    <name type="scientific">Exophiala sideris</name>
    <dbReference type="NCBI Taxonomy" id="1016849"/>
    <lineage>
        <taxon>Eukaryota</taxon>
        <taxon>Fungi</taxon>
        <taxon>Dikarya</taxon>
        <taxon>Ascomycota</taxon>
        <taxon>Pezizomycotina</taxon>
        <taxon>Eurotiomycetes</taxon>
        <taxon>Chaetothyriomycetidae</taxon>
        <taxon>Chaetothyriales</taxon>
        <taxon>Herpotrichiellaceae</taxon>
        <taxon>Exophiala</taxon>
    </lineage>
</organism>
<dbReference type="Proteomes" id="UP001345691">
    <property type="component" value="Unassembled WGS sequence"/>
</dbReference>
<gene>
    <name evidence="2" type="ORF">LTR69_002792</name>
</gene>
<feature type="compositionally biased region" description="Low complexity" evidence="1">
    <location>
        <begin position="157"/>
        <end position="188"/>
    </location>
</feature>
<proteinExistence type="predicted"/>
<feature type="region of interest" description="Disordered" evidence="1">
    <location>
        <begin position="106"/>
        <end position="128"/>
    </location>
</feature>
<name>A0ABR0JKF9_9EURO</name>
<reference evidence="2 3" key="1">
    <citation type="submission" date="2023-08" db="EMBL/GenBank/DDBJ databases">
        <title>Black Yeasts Isolated from many extreme environments.</title>
        <authorList>
            <person name="Coleine C."/>
            <person name="Stajich J.E."/>
            <person name="Selbmann L."/>
        </authorList>
    </citation>
    <scope>NUCLEOTIDE SEQUENCE [LARGE SCALE GENOMIC DNA]</scope>
    <source>
        <strain evidence="2 3">CCFEE 6328</strain>
    </source>
</reference>
<evidence type="ECO:0000313" key="2">
    <source>
        <dbReference type="EMBL" id="KAK5066274.1"/>
    </source>
</evidence>